<evidence type="ECO:0000256" key="4">
    <source>
        <dbReference type="ARBA" id="ARBA00022989"/>
    </source>
</evidence>
<keyword evidence="3 6" id="KW-0812">Transmembrane</keyword>
<gene>
    <name evidence="7" type="ORF">ACHAWU_005676</name>
</gene>
<evidence type="ECO:0000256" key="6">
    <source>
        <dbReference type="RuleBase" id="RU363053"/>
    </source>
</evidence>
<dbReference type="Pfam" id="PF04117">
    <property type="entry name" value="Mpv17_PMP22"/>
    <property type="match status" value="1"/>
</dbReference>
<dbReference type="AlphaFoldDB" id="A0ABD3MQW4"/>
<evidence type="ECO:0000256" key="1">
    <source>
        <dbReference type="ARBA" id="ARBA00004141"/>
    </source>
</evidence>
<dbReference type="InterPro" id="IPR007248">
    <property type="entry name" value="Mpv17_PMP22"/>
</dbReference>
<feature type="transmembrane region" description="Helical" evidence="6">
    <location>
        <begin position="255"/>
        <end position="276"/>
    </location>
</feature>
<evidence type="ECO:0000256" key="3">
    <source>
        <dbReference type="ARBA" id="ARBA00022692"/>
    </source>
</evidence>
<dbReference type="PANTHER" id="PTHR11266">
    <property type="entry name" value="PEROXISOMAL MEMBRANE PROTEIN 2, PXMP2 MPV17"/>
    <property type="match status" value="1"/>
</dbReference>
<proteinExistence type="inferred from homology"/>
<evidence type="ECO:0000256" key="5">
    <source>
        <dbReference type="ARBA" id="ARBA00023136"/>
    </source>
</evidence>
<dbReference type="GO" id="GO:0016020">
    <property type="term" value="C:membrane"/>
    <property type="evidence" value="ECO:0007669"/>
    <property type="project" value="UniProtKB-SubCell"/>
</dbReference>
<reference evidence="7 8" key="1">
    <citation type="submission" date="2024-10" db="EMBL/GenBank/DDBJ databases">
        <title>Updated reference genomes for cyclostephanoid diatoms.</title>
        <authorList>
            <person name="Roberts W.R."/>
            <person name="Alverson A.J."/>
        </authorList>
    </citation>
    <scope>NUCLEOTIDE SEQUENCE [LARGE SCALE GENOMIC DNA]</scope>
    <source>
        <strain evidence="7 8">AJA232-27</strain>
    </source>
</reference>
<keyword evidence="5 6" id="KW-0472">Membrane</keyword>
<keyword evidence="8" id="KW-1185">Reference proteome</keyword>
<name>A0ABD3MQW4_9STRA</name>
<dbReference type="PANTHER" id="PTHR11266:SF80">
    <property type="entry name" value="PEROXISOMAL MEMBRANE PROTEIN 2"/>
    <property type="match status" value="1"/>
</dbReference>
<dbReference type="EMBL" id="JALLBG020000087">
    <property type="protein sequence ID" value="KAL3766284.1"/>
    <property type="molecule type" value="Genomic_DNA"/>
</dbReference>
<evidence type="ECO:0000313" key="8">
    <source>
        <dbReference type="Proteomes" id="UP001530293"/>
    </source>
</evidence>
<dbReference type="Proteomes" id="UP001530293">
    <property type="component" value="Unassembled WGS sequence"/>
</dbReference>
<evidence type="ECO:0000313" key="7">
    <source>
        <dbReference type="EMBL" id="KAL3766284.1"/>
    </source>
</evidence>
<accession>A0ABD3MQW4</accession>
<protein>
    <submittedName>
        <fullName evidence="7">Uncharacterized protein</fullName>
    </submittedName>
</protein>
<comment type="subcellular location">
    <subcellularLocation>
        <location evidence="1">Membrane</location>
        <topology evidence="1">Multi-pass membrane protein</topology>
    </subcellularLocation>
</comment>
<comment type="caution">
    <text evidence="7">The sequence shown here is derived from an EMBL/GenBank/DDBJ whole genome shotgun (WGS) entry which is preliminary data.</text>
</comment>
<comment type="similarity">
    <text evidence="2 6">Belongs to the peroxisomal membrane protein PXMP2/4 family.</text>
</comment>
<organism evidence="7 8">
    <name type="scientific">Discostella pseudostelligera</name>
    <dbReference type="NCBI Taxonomy" id="259834"/>
    <lineage>
        <taxon>Eukaryota</taxon>
        <taxon>Sar</taxon>
        <taxon>Stramenopiles</taxon>
        <taxon>Ochrophyta</taxon>
        <taxon>Bacillariophyta</taxon>
        <taxon>Coscinodiscophyceae</taxon>
        <taxon>Thalassiosirophycidae</taxon>
        <taxon>Stephanodiscales</taxon>
        <taxon>Stephanodiscaceae</taxon>
        <taxon>Discostella</taxon>
    </lineage>
</organism>
<sequence>MYRPNPSSYVNRVECDTLPKTAIIDEPRDLEDGYYSVDEDDVPIKPSSRSSIIQRFIAWYSHQMDSRPVLTKSITGGCSAIVGDLLAQYIEYNYELIRDEEPEGFHLRRVVAMFMTGMTYGPMLHYVYEFYERVFPIDCDKMLIDGCRDSDLESGSSPSVGAADIPNGDKPSSISFTPVEQHVDRIQEHYSCTMFYSFYTLSQRKYMNAFLHVAIDQCIMGFVYVAIMMIVTGVVEGQWRELQEEFHDDYIDNVRALWLAALIGIGPMQLIAFRYLPLKWRCMAVNVLDVFEVMVMSTITHRNRELN</sequence>
<evidence type="ECO:0000256" key="2">
    <source>
        <dbReference type="ARBA" id="ARBA00006824"/>
    </source>
</evidence>
<keyword evidence="4 6" id="KW-1133">Transmembrane helix</keyword>
<feature type="transmembrane region" description="Helical" evidence="6">
    <location>
        <begin position="209"/>
        <end position="235"/>
    </location>
</feature>